<dbReference type="Pfam" id="PF13602">
    <property type="entry name" value="ADH_zinc_N_2"/>
    <property type="match status" value="1"/>
</dbReference>
<sequence>MPFPVILRTDVSGEVEAVASDVEDFAVGNEAFSMVRSPSFGDSRANAQYVTAPVSHVAHKPAELLHIDAAAAPMALLTAWQFLFEPDHDHPNPLQPGLHRPVPLEGRKVLIIGAAGGVGHFAVQIAKLKSAHVTAVASTTHEAFLRDLGTDAFIDYTQSPPEKVARDLDLVLDMLGGPSTGRFLRILKRAGALFPVFLGFRDTEETTARGVTVSATQVRSSGAQLQELGVLLADGTIRAAIDSTWPLEEASAAHERAAKGHIRGKIVLTVA</sequence>
<dbReference type="InterPro" id="IPR036291">
    <property type="entry name" value="NAD(P)-bd_dom_sf"/>
</dbReference>
<dbReference type="Proteomes" id="UP000242224">
    <property type="component" value="Unassembled WGS sequence"/>
</dbReference>
<evidence type="ECO:0000313" key="3">
    <source>
        <dbReference type="Proteomes" id="UP000242224"/>
    </source>
</evidence>
<dbReference type="InterPro" id="IPR020843">
    <property type="entry name" value="ER"/>
</dbReference>
<dbReference type="SUPFAM" id="SSF50129">
    <property type="entry name" value="GroES-like"/>
    <property type="match status" value="1"/>
</dbReference>
<proteinExistence type="predicted"/>
<dbReference type="CDD" id="cd05289">
    <property type="entry name" value="MDR_like_2"/>
    <property type="match status" value="1"/>
</dbReference>
<evidence type="ECO:0000259" key="1">
    <source>
        <dbReference type="SMART" id="SM00829"/>
    </source>
</evidence>
<feature type="domain" description="Enoyl reductase (ER)" evidence="1">
    <location>
        <begin position="3"/>
        <end position="268"/>
    </location>
</feature>
<dbReference type="InterPro" id="IPR011032">
    <property type="entry name" value="GroES-like_sf"/>
</dbReference>
<gene>
    <name evidence="2" type="ORF">BMG00_12990</name>
</gene>
<dbReference type="Gene3D" id="3.40.50.720">
    <property type="entry name" value="NAD(P)-binding Rossmann-like Domain"/>
    <property type="match status" value="1"/>
</dbReference>
<organism evidence="2 3">
    <name type="scientific">Thioclava marina</name>
    <dbReference type="NCBI Taxonomy" id="1915077"/>
    <lineage>
        <taxon>Bacteria</taxon>
        <taxon>Pseudomonadati</taxon>
        <taxon>Pseudomonadota</taxon>
        <taxon>Alphaproteobacteria</taxon>
        <taxon>Rhodobacterales</taxon>
        <taxon>Paracoccaceae</taxon>
        <taxon>Thioclava</taxon>
    </lineage>
</organism>
<name>A0ABX3MK89_9RHOB</name>
<reference evidence="2 3" key="1">
    <citation type="submission" date="2016-11" db="EMBL/GenBank/DDBJ databases">
        <title>A multilocus sequence analysis scheme for characterization of bacteria in the genus Thioclava.</title>
        <authorList>
            <person name="Liu Y."/>
            <person name="Shao Z."/>
        </authorList>
    </citation>
    <scope>NUCLEOTIDE SEQUENCE [LARGE SCALE GENOMIC DNA]</scope>
    <source>
        <strain evidence="2 3">11.10-0-13</strain>
    </source>
</reference>
<evidence type="ECO:0000313" key="2">
    <source>
        <dbReference type="EMBL" id="OOY11982.1"/>
    </source>
</evidence>
<comment type="caution">
    <text evidence="2">The sequence shown here is derived from an EMBL/GenBank/DDBJ whole genome shotgun (WGS) entry which is preliminary data.</text>
</comment>
<dbReference type="PANTHER" id="PTHR44013">
    <property type="entry name" value="ZINC-TYPE ALCOHOL DEHYDROGENASE-LIKE PROTEIN C16A3.02C"/>
    <property type="match status" value="1"/>
</dbReference>
<dbReference type="EMBL" id="MPZS01000002">
    <property type="protein sequence ID" value="OOY11982.1"/>
    <property type="molecule type" value="Genomic_DNA"/>
</dbReference>
<protein>
    <submittedName>
        <fullName evidence="2">NADPH:quinone reductase</fullName>
    </submittedName>
</protein>
<dbReference type="SUPFAM" id="SSF51735">
    <property type="entry name" value="NAD(P)-binding Rossmann-fold domains"/>
    <property type="match status" value="1"/>
</dbReference>
<keyword evidence="3" id="KW-1185">Reference proteome</keyword>
<dbReference type="SMART" id="SM00829">
    <property type="entry name" value="PKS_ER"/>
    <property type="match status" value="1"/>
</dbReference>
<dbReference type="PANTHER" id="PTHR44013:SF16">
    <property type="entry name" value="ZINC-BINDING DEHYDROGENASE FAMILY OXIDOREDUCTASE"/>
    <property type="match status" value="1"/>
</dbReference>
<accession>A0ABX3MK89</accession>
<dbReference type="InterPro" id="IPR052733">
    <property type="entry name" value="Chloroplast_QOR"/>
</dbReference>
<dbReference type="Gene3D" id="3.90.180.10">
    <property type="entry name" value="Medium-chain alcohol dehydrogenases, catalytic domain"/>
    <property type="match status" value="1"/>
</dbReference>